<reference evidence="1 2" key="1">
    <citation type="submission" date="2022-04" db="EMBL/GenBank/DDBJ databases">
        <title>Genome sequence of C. roseum typestrain.</title>
        <authorList>
            <person name="Poehlein A."/>
            <person name="Schoch T."/>
            <person name="Duerre P."/>
            <person name="Daniel R."/>
        </authorList>
    </citation>
    <scope>NUCLEOTIDE SEQUENCE [LARGE SCALE GENOMIC DNA]</scope>
    <source>
        <strain evidence="1 2">DSM 7320</strain>
    </source>
</reference>
<dbReference type="KEGG" id="crw:CROST_021010"/>
<keyword evidence="2" id="KW-1185">Reference proteome</keyword>
<proteinExistence type="predicted"/>
<dbReference type="RefSeq" id="WP_077832708.1">
    <property type="nucleotide sequence ID" value="NZ_CP096983.1"/>
</dbReference>
<dbReference type="Proteomes" id="UP000190951">
    <property type="component" value="Chromosome"/>
</dbReference>
<accession>A0A1S8MDF2</accession>
<dbReference type="STRING" id="84029.CROST_36930"/>
<gene>
    <name evidence="1" type="ORF">CROST_021010</name>
</gene>
<dbReference type="GO" id="GO:0035438">
    <property type="term" value="F:cyclic-di-GMP binding"/>
    <property type="evidence" value="ECO:0007669"/>
    <property type="project" value="InterPro"/>
</dbReference>
<evidence type="ECO:0000313" key="1">
    <source>
        <dbReference type="EMBL" id="URZ11384.1"/>
    </source>
</evidence>
<dbReference type="EMBL" id="CP096983">
    <property type="protein sequence ID" value="URZ11384.1"/>
    <property type="molecule type" value="Genomic_DNA"/>
</dbReference>
<dbReference type="Pfam" id="PF07238">
    <property type="entry name" value="PilZ"/>
    <property type="match status" value="1"/>
</dbReference>
<dbReference type="SUPFAM" id="SSF141371">
    <property type="entry name" value="PilZ domain-like"/>
    <property type="match status" value="1"/>
</dbReference>
<protein>
    <submittedName>
        <fullName evidence="1">Uncharacterized protein</fullName>
    </submittedName>
</protein>
<name>A0A1S8MDF2_9CLOT</name>
<evidence type="ECO:0000313" key="2">
    <source>
        <dbReference type="Proteomes" id="UP000190951"/>
    </source>
</evidence>
<sequence>MSDLGFIAINDKCEIVVDDEIYKSNIQGIEDKYIAISMPINNGTYAIMHKGDMAEVWCYHNKQVYSFTATVIDRKKEDKIKLVLISKPNSKDVKRVQRRRNFRVELIENIRYKILNKSVAEEEAKELKNGSVQELSNGYMVDLSGGGLKIRIKEKPNIGDSIFVNLPIGDEKVFLISTCVRAIGELNGEYLCGLEFDDDVDEKVREHIINYTFNIMRKHMKKG</sequence>
<organism evidence="1 2">
    <name type="scientific">Clostridium felsineum</name>
    <dbReference type="NCBI Taxonomy" id="36839"/>
    <lineage>
        <taxon>Bacteria</taxon>
        <taxon>Bacillati</taxon>
        <taxon>Bacillota</taxon>
        <taxon>Clostridia</taxon>
        <taxon>Eubacteriales</taxon>
        <taxon>Clostridiaceae</taxon>
        <taxon>Clostridium</taxon>
    </lineage>
</organism>
<dbReference type="InterPro" id="IPR009875">
    <property type="entry name" value="PilZ_domain"/>
</dbReference>
<dbReference type="Pfam" id="PF12945">
    <property type="entry name" value="PilZNR"/>
    <property type="match status" value="1"/>
</dbReference>
<dbReference type="AlphaFoldDB" id="A0A1S8MDF2"/>
<dbReference type="InterPro" id="IPR009926">
    <property type="entry name" value="T3SS_YcgR_PilZN"/>
</dbReference>
<dbReference type="Gene3D" id="2.40.10.220">
    <property type="entry name" value="predicted glycosyltransferase like domains"/>
    <property type="match status" value="1"/>
</dbReference>